<sequence>MNVPSDTVSAFKAQDMAKKRVLAAVEDSAAEVDHAREDTTPRTKTNEAQDNSESGGEDGDESVCISVELSDFADFPIFDKHETMEIENLESEQPILRIGEFTLYGSYEDALGTDVYYEMPPPTGDATPSGPCKFVGTATKRLKFVIDPNEKRQFLRKPTKI</sequence>
<evidence type="ECO:0000313" key="3">
    <source>
        <dbReference type="EMBL" id="KAF0698499.1"/>
    </source>
</evidence>
<evidence type="ECO:0000259" key="2">
    <source>
        <dbReference type="Pfam" id="PF10419"/>
    </source>
</evidence>
<dbReference type="Proteomes" id="UP000332933">
    <property type="component" value="Unassembled WGS sequence"/>
</dbReference>
<feature type="compositionally biased region" description="Basic and acidic residues" evidence="1">
    <location>
        <begin position="31"/>
        <end position="47"/>
    </location>
</feature>
<dbReference type="EMBL" id="VJMH01005235">
    <property type="protein sequence ID" value="KAF0698499.1"/>
    <property type="molecule type" value="Genomic_DNA"/>
</dbReference>
<dbReference type="Pfam" id="PF10419">
    <property type="entry name" value="TFIIIC_sub6"/>
    <property type="match status" value="1"/>
</dbReference>
<dbReference type="Gene3D" id="2.60.40.4370">
    <property type="match status" value="1"/>
</dbReference>
<dbReference type="OrthoDB" id="1877767at2759"/>
<dbReference type="EMBL" id="CAADRA010005256">
    <property type="protein sequence ID" value="VFT87734.1"/>
    <property type="molecule type" value="Genomic_DNA"/>
</dbReference>
<dbReference type="InterPro" id="IPR019481">
    <property type="entry name" value="TFIIIC_triple_barrel"/>
</dbReference>
<gene>
    <name evidence="4" type="primary">Aste57867_10866</name>
    <name evidence="3" type="ORF">As57867_010826</name>
    <name evidence="4" type="ORF">ASTE57867_10866</name>
</gene>
<evidence type="ECO:0000256" key="1">
    <source>
        <dbReference type="SAM" id="MobiDB-lite"/>
    </source>
</evidence>
<evidence type="ECO:0000313" key="4">
    <source>
        <dbReference type="EMBL" id="VFT87734.1"/>
    </source>
</evidence>
<proteinExistence type="predicted"/>
<reference evidence="3" key="2">
    <citation type="submission" date="2019-06" db="EMBL/GenBank/DDBJ databases">
        <title>Genomics analysis of Aphanomyces spp. identifies a new class of oomycete effector associated with host adaptation.</title>
        <authorList>
            <person name="Gaulin E."/>
        </authorList>
    </citation>
    <scope>NUCLEOTIDE SEQUENCE</scope>
    <source>
        <strain evidence="3">CBS 578.67</strain>
    </source>
</reference>
<dbReference type="AlphaFoldDB" id="A0A485KRX0"/>
<name>A0A485KRX0_9STRA</name>
<feature type="domain" description="Transcription factor TFIIIC triple barrel" evidence="2">
    <location>
        <begin position="61"/>
        <end position="144"/>
    </location>
</feature>
<accession>A0A485KRX0</accession>
<organism evidence="4 5">
    <name type="scientific">Aphanomyces stellatus</name>
    <dbReference type="NCBI Taxonomy" id="120398"/>
    <lineage>
        <taxon>Eukaryota</taxon>
        <taxon>Sar</taxon>
        <taxon>Stramenopiles</taxon>
        <taxon>Oomycota</taxon>
        <taxon>Saprolegniomycetes</taxon>
        <taxon>Saprolegniales</taxon>
        <taxon>Verrucalvaceae</taxon>
        <taxon>Aphanomyces</taxon>
    </lineage>
</organism>
<feature type="region of interest" description="Disordered" evidence="1">
    <location>
        <begin position="27"/>
        <end position="61"/>
    </location>
</feature>
<reference evidence="4 5" key="1">
    <citation type="submission" date="2019-03" db="EMBL/GenBank/DDBJ databases">
        <authorList>
            <person name="Gaulin E."/>
            <person name="Dumas B."/>
        </authorList>
    </citation>
    <scope>NUCLEOTIDE SEQUENCE [LARGE SCALE GENOMIC DNA]</scope>
    <source>
        <strain evidence="4">CBS 568.67</strain>
    </source>
</reference>
<evidence type="ECO:0000313" key="5">
    <source>
        <dbReference type="Proteomes" id="UP000332933"/>
    </source>
</evidence>
<protein>
    <submittedName>
        <fullName evidence="4">Aste57867_10866 protein</fullName>
    </submittedName>
</protein>
<keyword evidence="5" id="KW-1185">Reference proteome</keyword>